<dbReference type="VEuPathDB" id="FungiDB:HMPREF1541_03017"/>
<feature type="region of interest" description="Disordered" evidence="1">
    <location>
        <begin position="129"/>
        <end position="221"/>
    </location>
</feature>
<name>W2RXA8_CYPE1</name>
<dbReference type="Proteomes" id="UP000030752">
    <property type="component" value="Unassembled WGS sequence"/>
</dbReference>
<evidence type="ECO:0000313" key="3">
    <source>
        <dbReference type="Proteomes" id="UP000030752"/>
    </source>
</evidence>
<dbReference type="InParanoid" id="W2RXA8"/>
<dbReference type="EMBL" id="KB822719">
    <property type="protein sequence ID" value="ETN41082.1"/>
    <property type="molecule type" value="Genomic_DNA"/>
</dbReference>
<dbReference type="Gene3D" id="4.10.1000.10">
    <property type="entry name" value="Zinc finger, CCCH-type"/>
    <property type="match status" value="1"/>
</dbReference>
<dbReference type="AlphaFoldDB" id="W2RXA8"/>
<dbReference type="eggNOG" id="ENOG502T4X7">
    <property type="taxonomic scope" value="Eukaryota"/>
</dbReference>
<gene>
    <name evidence="2" type="ORF">HMPREF1541_03017</name>
</gene>
<dbReference type="GeneID" id="19970356"/>
<dbReference type="OrthoDB" id="4142615at2759"/>
<organism evidence="2 3">
    <name type="scientific">Cyphellophora europaea (strain CBS 101466)</name>
    <name type="common">Phialophora europaea</name>
    <dbReference type="NCBI Taxonomy" id="1220924"/>
    <lineage>
        <taxon>Eukaryota</taxon>
        <taxon>Fungi</taxon>
        <taxon>Dikarya</taxon>
        <taxon>Ascomycota</taxon>
        <taxon>Pezizomycotina</taxon>
        <taxon>Eurotiomycetes</taxon>
        <taxon>Chaetothyriomycetidae</taxon>
        <taxon>Chaetothyriales</taxon>
        <taxon>Cyphellophoraceae</taxon>
        <taxon>Cyphellophora</taxon>
    </lineage>
</organism>
<keyword evidence="3" id="KW-1185">Reference proteome</keyword>
<dbReference type="HOGENOM" id="CLU_801671_0_0_1"/>
<reference evidence="2 3" key="1">
    <citation type="submission" date="2013-03" db="EMBL/GenBank/DDBJ databases">
        <title>The Genome Sequence of Phialophora europaea CBS 101466.</title>
        <authorList>
            <consortium name="The Broad Institute Genomics Platform"/>
            <person name="Cuomo C."/>
            <person name="de Hoog S."/>
            <person name="Gorbushina A."/>
            <person name="Walker B."/>
            <person name="Young S.K."/>
            <person name="Zeng Q."/>
            <person name="Gargeya S."/>
            <person name="Fitzgerald M."/>
            <person name="Haas B."/>
            <person name="Abouelleil A."/>
            <person name="Allen A.W."/>
            <person name="Alvarado L."/>
            <person name="Arachchi H.M."/>
            <person name="Berlin A.M."/>
            <person name="Chapman S.B."/>
            <person name="Gainer-Dewar J."/>
            <person name="Goldberg J."/>
            <person name="Griggs A."/>
            <person name="Gujja S."/>
            <person name="Hansen M."/>
            <person name="Howarth C."/>
            <person name="Imamovic A."/>
            <person name="Ireland A."/>
            <person name="Larimer J."/>
            <person name="McCowan C."/>
            <person name="Murphy C."/>
            <person name="Pearson M."/>
            <person name="Poon T.W."/>
            <person name="Priest M."/>
            <person name="Roberts A."/>
            <person name="Saif S."/>
            <person name="Shea T."/>
            <person name="Sisk P."/>
            <person name="Sykes S."/>
            <person name="Wortman J."/>
            <person name="Nusbaum C."/>
            <person name="Birren B."/>
        </authorList>
    </citation>
    <scope>NUCLEOTIDE SEQUENCE [LARGE SCALE GENOMIC DNA]</scope>
    <source>
        <strain evidence="2 3">CBS 101466</strain>
    </source>
</reference>
<proteinExistence type="predicted"/>
<accession>W2RXA8</accession>
<sequence>MPSLTETRQYTCRYWALGPRCPDETRAGKITCDYAHFDTGTLASDQMQRGTCLTWAQRGVCHGLNCPYEHRQTGVTGLFQGSLQLAGLECEIANAAFNAGFDTSDHEALFALIWVVKRVSLRTMPKDRFMRRRRRRPPQPPHPIYPDCYRPSGEGDDTKRKRVDVDDEKPPPFRAVKPLMRRGSEKADPTNIIDSIDDVKPSAPANSSKRRKVGDGKAVAGSMPGNEIVEELQQLKHRFMLARRDMDKSQVDMRQLFDKHGAMFDDGRIMAILQDLAENLNGCFDRAKDGMDNVERAIAWLDGNGESRIGGNSWA</sequence>
<evidence type="ECO:0000256" key="1">
    <source>
        <dbReference type="SAM" id="MobiDB-lite"/>
    </source>
</evidence>
<dbReference type="RefSeq" id="XP_008715591.1">
    <property type="nucleotide sequence ID" value="XM_008717369.1"/>
</dbReference>
<protein>
    <submittedName>
        <fullName evidence="2">Uncharacterized protein</fullName>
    </submittedName>
</protein>
<evidence type="ECO:0000313" key="2">
    <source>
        <dbReference type="EMBL" id="ETN41082.1"/>
    </source>
</evidence>
<dbReference type="STRING" id="1220924.W2RXA8"/>